<keyword evidence="3 6" id="KW-0812">Transmembrane</keyword>
<evidence type="ECO:0000313" key="8">
    <source>
        <dbReference type="Proteomes" id="UP000198718"/>
    </source>
</evidence>
<organism evidence="7 8">
    <name type="scientific">Natronincola ferrireducens</name>
    <dbReference type="NCBI Taxonomy" id="393762"/>
    <lineage>
        <taxon>Bacteria</taxon>
        <taxon>Bacillati</taxon>
        <taxon>Bacillota</taxon>
        <taxon>Clostridia</taxon>
        <taxon>Peptostreptococcales</taxon>
        <taxon>Natronincolaceae</taxon>
        <taxon>Natronincola</taxon>
    </lineage>
</organism>
<keyword evidence="5 6" id="KW-0472">Membrane</keyword>
<name>A0A1G9F7A7_9FIRM</name>
<evidence type="ECO:0000256" key="1">
    <source>
        <dbReference type="ARBA" id="ARBA00004651"/>
    </source>
</evidence>
<evidence type="ECO:0000256" key="5">
    <source>
        <dbReference type="ARBA" id="ARBA00023136"/>
    </source>
</evidence>
<dbReference type="PANTHER" id="PTHR33931:SF2">
    <property type="entry name" value="HOLIN-LIKE PROTEIN CIDA"/>
    <property type="match status" value="1"/>
</dbReference>
<dbReference type="Pfam" id="PF03788">
    <property type="entry name" value="LrgA"/>
    <property type="match status" value="1"/>
</dbReference>
<dbReference type="EMBL" id="FNFP01000004">
    <property type="protein sequence ID" value="SDK84284.1"/>
    <property type="molecule type" value="Genomic_DNA"/>
</dbReference>
<proteinExistence type="predicted"/>
<dbReference type="GO" id="GO:0005886">
    <property type="term" value="C:plasma membrane"/>
    <property type="evidence" value="ECO:0007669"/>
    <property type="project" value="UniProtKB-SubCell"/>
</dbReference>
<dbReference type="OrthoDB" id="3176438at2"/>
<evidence type="ECO:0000256" key="6">
    <source>
        <dbReference type="SAM" id="Phobius"/>
    </source>
</evidence>
<sequence>MTLLRQVAIILGICLAGELLNNLLNIPIPGNVLGMILLLLLLVTGVIKLEMIDKITKFLLEHLAFFFVPAGIGLLSNLELIKDQWFAIIVTITISTVLVMVVTGLTVQFLMRRWSA</sequence>
<dbReference type="STRING" id="393762.SAMN05660472_02106"/>
<evidence type="ECO:0000256" key="3">
    <source>
        <dbReference type="ARBA" id="ARBA00022692"/>
    </source>
</evidence>
<evidence type="ECO:0000256" key="4">
    <source>
        <dbReference type="ARBA" id="ARBA00022989"/>
    </source>
</evidence>
<dbReference type="InterPro" id="IPR005538">
    <property type="entry name" value="LrgA/CidA"/>
</dbReference>
<feature type="transmembrane region" description="Helical" evidence="6">
    <location>
        <begin position="59"/>
        <end position="78"/>
    </location>
</feature>
<dbReference type="RefSeq" id="WP_090553652.1">
    <property type="nucleotide sequence ID" value="NZ_FNFP01000004.1"/>
</dbReference>
<dbReference type="AlphaFoldDB" id="A0A1G9F7A7"/>
<dbReference type="Proteomes" id="UP000198718">
    <property type="component" value="Unassembled WGS sequence"/>
</dbReference>
<keyword evidence="2" id="KW-1003">Cell membrane</keyword>
<protein>
    <submittedName>
        <fullName evidence="7">Holin-like protein</fullName>
    </submittedName>
</protein>
<dbReference type="PANTHER" id="PTHR33931">
    <property type="entry name" value="HOLIN-LIKE PROTEIN CIDA-RELATED"/>
    <property type="match status" value="1"/>
</dbReference>
<feature type="transmembrane region" description="Helical" evidence="6">
    <location>
        <begin position="26"/>
        <end position="47"/>
    </location>
</feature>
<feature type="transmembrane region" description="Helical" evidence="6">
    <location>
        <begin position="84"/>
        <end position="110"/>
    </location>
</feature>
<accession>A0A1G9F7A7</accession>
<comment type="subcellular location">
    <subcellularLocation>
        <location evidence="1">Cell membrane</location>
        <topology evidence="1">Multi-pass membrane protein</topology>
    </subcellularLocation>
</comment>
<gene>
    <name evidence="7" type="ORF">SAMN05660472_02106</name>
</gene>
<evidence type="ECO:0000313" key="7">
    <source>
        <dbReference type="EMBL" id="SDK84284.1"/>
    </source>
</evidence>
<evidence type="ECO:0000256" key="2">
    <source>
        <dbReference type="ARBA" id="ARBA00022475"/>
    </source>
</evidence>
<reference evidence="7 8" key="1">
    <citation type="submission" date="2016-10" db="EMBL/GenBank/DDBJ databases">
        <authorList>
            <person name="de Groot N.N."/>
        </authorList>
    </citation>
    <scope>NUCLEOTIDE SEQUENCE [LARGE SCALE GENOMIC DNA]</scope>
    <source>
        <strain evidence="7 8">DSM 18346</strain>
    </source>
</reference>
<keyword evidence="8" id="KW-1185">Reference proteome</keyword>
<keyword evidence="4 6" id="KW-1133">Transmembrane helix</keyword>